<dbReference type="AlphaFoldDB" id="A0A4Y7T4W7"/>
<dbReference type="OrthoDB" id="3270372at2759"/>
<dbReference type="GO" id="GO:0008270">
    <property type="term" value="F:zinc ion binding"/>
    <property type="evidence" value="ECO:0007669"/>
    <property type="project" value="UniProtKB-KW"/>
</dbReference>
<dbReference type="EMBL" id="QPFP01000029">
    <property type="protein sequence ID" value="TEB28988.1"/>
    <property type="molecule type" value="Genomic_DNA"/>
</dbReference>
<sequence length="448" mass="50368">MALPQNPWSFDAAMKTLVSTLQDPMGSNICASRLSLAEARVTAELNTRSSMAGKTKFAKSHPELLRAGIRFLTFKRSPSEFAALINHLVDCQCDFEQSGMREQHILGKRASEGLSMYAMRHTFNAAIECINMVLIATTKNKFYRRDRSLAERKQPWPLSPEDLLPYGVDDAIQAWGFWATSDAAGYVIYKLAATLGSFYDPLAVAIIQSPDYTFSLRRPMEILTTMMDDFEKDPATMQQEVEYPIRATFDFFEMLLPHSEQFIPALRDMSSTVTPALDRLRRLLPSLPGFSTWKYNPEEMITLALSIANDPEFHAPVLADMAEWAFNEMIAIRKGGCNYVFCPRTRDNAHASRCASCDLARFCSKECQTKAWKMQQAPHKTVCAKIRALKDQLGQPFWAKLWTNGMTGEDALGLVQAKGVDLDDVSEIGRLLNMIMSLKGMSRDFGVS</sequence>
<gene>
    <name evidence="6" type="ORF">FA13DRAFT_684776</name>
</gene>
<keyword evidence="7" id="KW-1185">Reference proteome</keyword>
<dbReference type="STRING" id="71717.A0A4Y7T4W7"/>
<evidence type="ECO:0000256" key="1">
    <source>
        <dbReference type="ARBA" id="ARBA00022723"/>
    </source>
</evidence>
<dbReference type="Proteomes" id="UP000298030">
    <property type="component" value="Unassembled WGS sequence"/>
</dbReference>
<feature type="domain" description="MYND-type" evidence="5">
    <location>
        <begin position="339"/>
        <end position="383"/>
    </location>
</feature>
<comment type="caution">
    <text evidence="6">The sequence shown here is derived from an EMBL/GenBank/DDBJ whole genome shotgun (WGS) entry which is preliminary data.</text>
</comment>
<name>A0A4Y7T4W7_COPMI</name>
<evidence type="ECO:0000313" key="6">
    <source>
        <dbReference type="EMBL" id="TEB28988.1"/>
    </source>
</evidence>
<evidence type="ECO:0000313" key="7">
    <source>
        <dbReference type="Proteomes" id="UP000298030"/>
    </source>
</evidence>
<dbReference type="PROSITE" id="PS50865">
    <property type="entry name" value="ZF_MYND_2"/>
    <property type="match status" value="1"/>
</dbReference>
<evidence type="ECO:0000256" key="2">
    <source>
        <dbReference type="ARBA" id="ARBA00022771"/>
    </source>
</evidence>
<keyword evidence="3" id="KW-0862">Zinc</keyword>
<evidence type="ECO:0000256" key="3">
    <source>
        <dbReference type="ARBA" id="ARBA00022833"/>
    </source>
</evidence>
<organism evidence="6 7">
    <name type="scientific">Coprinellus micaceus</name>
    <name type="common">Glistening ink-cap mushroom</name>
    <name type="synonym">Coprinus micaceus</name>
    <dbReference type="NCBI Taxonomy" id="71717"/>
    <lineage>
        <taxon>Eukaryota</taxon>
        <taxon>Fungi</taxon>
        <taxon>Dikarya</taxon>
        <taxon>Basidiomycota</taxon>
        <taxon>Agaricomycotina</taxon>
        <taxon>Agaricomycetes</taxon>
        <taxon>Agaricomycetidae</taxon>
        <taxon>Agaricales</taxon>
        <taxon>Agaricineae</taxon>
        <taxon>Psathyrellaceae</taxon>
        <taxon>Coprinellus</taxon>
    </lineage>
</organism>
<dbReference type="Gene3D" id="6.10.140.2220">
    <property type="match status" value="1"/>
</dbReference>
<dbReference type="InterPro" id="IPR002893">
    <property type="entry name" value="Znf_MYND"/>
</dbReference>
<keyword evidence="1" id="KW-0479">Metal-binding</keyword>
<dbReference type="SUPFAM" id="SSF144232">
    <property type="entry name" value="HIT/MYND zinc finger-like"/>
    <property type="match status" value="1"/>
</dbReference>
<proteinExistence type="predicted"/>
<evidence type="ECO:0000256" key="4">
    <source>
        <dbReference type="PROSITE-ProRule" id="PRU00134"/>
    </source>
</evidence>
<reference evidence="6 7" key="1">
    <citation type="journal article" date="2019" name="Nat. Ecol. Evol.">
        <title>Megaphylogeny resolves global patterns of mushroom evolution.</title>
        <authorList>
            <person name="Varga T."/>
            <person name="Krizsan K."/>
            <person name="Foldi C."/>
            <person name="Dima B."/>
            <person name="Sanchez-Garcia M."/>
            <person name="Sanchez-Ramirez S."/>
            <person name="Szollosi G.J."/>
            <person name="Szarkandi J.G."/>
            <person name="Papp V."/>
            <person name="Albert L."/>
            <person name="Andreopoulos W."/>
            <person name="Angelini C."/>
            <person name="Antonin V."/>
            <person name="Barry K.W."/>
            <person name="Bougher N.L."/>
            <person name="Buchanan P."/>
            <person name="Buyck B."/>
            <person name="Bense V."/>
            <person name="Catcheside P."/>
            <person name="Chovatia M."/>
            <person name="Cooper J."/>
            <person name="Damon W."/>
            <person name="Desjardin D."/>
            <person name="Finy P."/>
            <person name="Geml J."/>
            <person name="Haridas S."/>
            <person name="Hughes K."/>
            <person name="Justo A."/>
            <person name="Karasinski D."/>
            <person name="Kautmanova I."/>
            <person name="Kiss B."/>
            <person name="Kocsube S."/>
            <person name="Kotiranta H."/>
            <person name="LaButti K.M."/>
            <person name="Lechner B.E."/>
            <person name="Liimatainen K."/>
            <person name="Lipzen A."/>
            <person name="Lukacs Z."/>
            <person name="Mihaltcheva S."/>
            <person name="Morgado L.N."/>
            <person name="Niskanen T."/>
            <person name="Noordeloos M.E."/>
            <person name="Ohm R.A."/>
            <person name="Ortiz-Santana B."/>
            <person name="Ovrebo C."/>
            <person name="Racz N."/>
            <person name="Riley R."/>
            <person name="Savchenko A."/>
            <person name="Shiryaev A."/>
            <person name="Soop K."/>
            <person name="Spirin V."/>
            <person name="Szebenyi C."/>
            <person name="Tomsovsky M."/>
            <person name="Tulloss R.E."/>
            <person name="Uehling J."/>
            <person name="Grigoriev I.V."/>
            <person name="Vagvolgyi C."/>
            <person name="Papp T."/>
            <person name="Martin F.M."/>
            <person name="Miettinen O."/>
            <person name="Hibbett D.S."/>
            <person name="Nagy L.G."/>
        </authorList>
    </citation>
    <scope>NUCLEOTIDE SEQUENCE [LARGE SCALE GENOMIC DNA]</scope>
    <source>
        <strain evidence="6 7">FP101781</strain>
    </source>
</reference>
<protein>
    <recommendedName>
        <fullName evidence="5">MYND-type domain-containing protein</fullName>
    </recommendedName>
</protein>
<accession>A0A4Y7T4W7</accession>
<evidence type="ECO:0000259" key="5">
    <source>
        <dbReference type="PROSITE" id="PS50865"/>
    </source>
</evidence>
<keyword evidence="2 4" id="KW-0863">Zinc-finger</keyword>